<name>A0A2P2Q921_RHIMU</name>
<protein>
    <submittedName>
        <fullName evidence="1">Uncharacterized protein</fullName>
    </submittedName>
</protein>
<proteinExistence type="predicted"/>
<evidence type="ECO:0000313" key="1">
    <source>
        <dbReference type="EMBL" id="MBX63463.1"/>
    </source>
</evidence>
<reference evidence="1" key="1">
    <citation type="submission" date="2018-02" db="EMBL/GenBank/DDBJ databases">
        <title>Rhizophora mucronata_Transcriptome.</title>
        <authorList>
            <person name="Meera S.P."/>
            <person name="Sreeshan A."/>
            <person name="Augustine A."/>
        </authorList>
    </citation>
    <scope>NUCLEOTIDE SEQUENCE</scope>
    <source>
        <tissue evidence="1">Leaf</tissue>
    </source>
</reference>
<dbReference type="AlphaFoldDB" id="A0A2P2Q921"/>
<accession>A0A2P2Q921</accession>
<dbReference type="EMBL" id="GGEC01082979">
    <property type="protein sequence ID" value="MBX63463.1"/>
    <property type="molecule type" value="Transcribed_RNA"/>
</dbReference>
<organism evidence="1">
    <name type="scientific">Rhizophora mucronata</name>
    <name type="common">Asiatic mangrove</name>
    <dbReference type="NCBI Taxonomy" id="61149"/>
    <lineage>
        <taxon>Eukaryota</taxon>
        <taxon>Viridiplantae</taxon>
        <taxon>Streptophyta</taxon>
        <taxon>Embryophyta</taxon>
        <taxon>Tracheophyta</taxon>
        <taxon>Spermatophyta</taxon>
        <taxon>Magnoliopsida</taxon>
        <taxon>eudicotyledons</taxon>
        <taxon>Gunneridae</taxon>
        <taxon>Pentapetalae</taxon>
        <taxon>rosids</taxon>
        <taxon>fabids</taxon>
        <taxon>Malpighiales</taxon>
        <taxon>Rhizophoraceae</taxon>
        <taxon>Rhizophora</taxon>
    </lineage>
</organism>
<sequence>MGIITQINQMSRRVHKKKFIITIKQHWCRGT</sequence>